<dbReference type="EMBL" id="UZAM01009790">
    <property type="protein sequence ID" value="VDP10123.1"/>
    <property type="molecule type" value="Genomic_DNA"/>
</dbReference>
<evidence type="ECO:0000313" key="3">
    <source>
        <dbReference type="Proteomes" id="UP000270296"/>
    </source>
</evidence>
<gene>
    <name evidence="2" type="ORF">SBAD_LOCUS6475</name>
</gene>
<reference evidence="2 3" key="2">
    <citation type="submission" date="2018-11" db="EMBL/GenBank/DDBJ databases">
        <authorList>
            <consortium name="Pathogen Informatics"/>
        </authorList>
    </citation>
    <scope>NUCLEOTIDE SEQUENCE [LARGE SCALE GENOMIC DNA]</scope>
</reference>
<feature type="region of interest" description="Disordered" evidence="1">
    <location>
        <begin position="1"/>
        <end position="44"/>
    </location>
</feature>
<name>A0A183IS78_9BILA</name>
<evidence type="ECO:0000313" key="2">
    <source>
        <dbReference type="EMBL" id="VDP10123.1"/>
    </source>
</evidence>
<sequence length="76" mass="8335">MRETEFRSRTDDDERTNDRPIDQLPTDRSTGRPAGRPGVWPPPSSFVYSLTFASADQQQQQRVAAAAAAAADRSVG</sequence>
<accession>A0A183IS78</accession>
<dbReference type="Proteomes" id="UP000270296">
    <property type="component" value="Unassembled WGS sequence"/>
</dbReference>
<keyword evidence="3" id="KW-1185">Reference proteome</keyword>
<reference evidence="4" key="1">
    <citation type="submission" date="2016-06" db="UniProtKB">
        <authorList>
            <consortium name="WormBaseParasite"/>
        </authorList>
    </citation>
    <scope>IDENTIFICATION</scope>
</reference>
<dbReference type="AlphaFoldDB" id="A0A183IS78"/>
<protein>
    <submittedName>
        <fullName evidence="2 4">Uncharacterized protein</fullName>
    </submittedName>
</protein>
<organism evidence="4">
    <name type="scientific">Soboliphyme baturini</name>
    <dbReference type="NCBI Taxonomy" id="241478"/>
    <lineage>
        <taxon>Eukaryota</taxon>
        <taxon>Metazoa</taxon>
        <taxon>Ecdysozoa</taxon>
        <taxon>Nematoda</taxon>
        <taxon>Enoplea</taxon>
        <taxon>Dorylaimia</taxon>
        <taxon>Dioctophymatida</taxon>
        <taxon>Dioctophymatoidea</taxon>
        <taxon>Soboliphymatidae</taxon>
        <taxon>Soboliphyme</taxon>
    </lineage>
</organism>
<proteinExistence type="predicted"/>
<evidence type="ECO:0000256" key="1">
    <source>
        <dbReference type="SAM" id="MobiDB-lite"/>
    </source>
</evidence>
<dbReference type="WBParaSite" id="SBAD_0000672401-mRNA-1">
    <property type="protein sequence ID" value="SBAD_0000672401-mRNA-1"/>
    <property type="gene ID" value="SBAD_0000672401"/>
</dbReference>
<evidence type="ECO:0000313" key="4">
    <source>
        <dbReference type="WBParaSite" id="SBAD_0000672401-mRNA-1"/>
    </source>
</evidence>
<feature type="compositionally biased region" description="Basic and acidic residues" evidence="1">
    <location>
        <begin position="1"/>
        <end position="21"/>
    </location>
</feature>